<dbReference type="PANTHER" id="PTHR39117:SF4">
    <property type="entry name" value="MEDIATOR OF RNA POLYMERASE II TRANSCRIPTION SUBUNIT 28-LIKE"/>
    <property type="match status" value="1"/>
</dbReference>
<evidence type="ECO:0000256" key="7">
    <source>
        <dbReference type="SAM" id="Coils"/>
    </source>
</evidence>
<evidence type="ECO:0000313" key="9">
    <source>
        <dbReference type="EMBL" id="PHT39964.1"/>
    </source>
</evidence>
<dbReference type="Proteomes" id="UP000224567">
    <property type="component" value="Unassembled WGS sequence"/>
</dbReference>
<evidence type="ECO:0000256" key="6">
    <source>
        <dbReference type="ARBA" id="ARBA00023242"/>
    </source>
</evidence>
<dbReference type="STRING" id="33114.A0A2G2W410"/>
<evidence type="ECO:0000256" key="1">
    <source>
        <dbReference type="ARBA" id="ARBA00004123"/>
    </source>
</evidence>
<evidence type="ECO:0000256" key="5">
    <source>
        <dbReference type="ARBA" id="ARBA00023163"/>
    </source>
</evidence>
<dbReference type="GO" id="GO:0016592">
    <property type="term" value="C:mediator complex"/>
    <property type="evidence" value="ECO:0007669"/>
    <property type="project" value="InterPro"/>
</dbReference>
<feature type="region of interest" description="Disordered" evidence="8">
    <location>
        <begin position="1"/>
        <end position="23"/>
    </location>
</feature>
<sequence>MADRHLVDQHQNTEPQMNSPASRDDMTAYVIALETALLLCLPARELQARDPAACPYHQIDVERHIRDFMEVAEKLQFHLIGLRREELFTRPEILRKEIENMEEELETKTKLIAKQERLIQGWRKELKDQLNKHIIELERV</sequence>
<dbReference type="AlphaFoldDB" id="A0A2G2W410"/>
<accession>A0A2G2W410</accession>
<reference evidence="10" key="2">
    <citation type="journal article" date="2017" name="J. Anim. Genet.">
        <title>Multiple reference genome sequences of hot pepper reveal the massive evolution of plant disease resistance genes by retroduplication.</title>
        <authorList>
            <person name="Kim S."/>
            <person name="Park J."/>
            <person name="Yeom S.-I."/>
            <person name="Kim Y.-M."/>
            <person name="Seo E."/>
            <person name="Kim K.-T."/>
            <person name="Kim M.-S."/>
            <person name="Lee J.M."/>
            <person name="Cheong K."/>
            <person name="Shin H.-S."/>
            <person name="Kim S.-B."/>
            <person name="Han K."/>
            <person name="Lee J."/>
            <person name="Park M."/>
            <person name="Lee H.-A."/>
            <person name="Lee H.-Y."/>
            <person name="Lee Y."/>
            <person name="Oh S."/>
            <person name="Lee J.H."/>
            <person name="Choi E."/>
            <person name="Choi E."/>
            <person name="Lee S.E."/>
            <person name="Jeon J."/>
            <person name="Kim H."/>
            <person name="Choi G."/>
            <person name="Song H."/>
            <person name="Lee J."/>
            <person name="Lee S.-C."/>
            <person name="Kwon J.-K."/>
            <person name="Lee H.-Y."/>
            <person name="Koo N."/>
            <person name="Hong Y."/>
            <person name="Kim R.W."/>
            <person name="Kang W.-H."/>
            <person name="Huh J.H."/>
            <person name="Kang B.-C."/>
            <person name="Yang T.-J."/>
            <person name="Lee Y.-H."/>
            <person name="Bennetzen J.L."/>
            <person name="Choi D."/>
        </authorList>
    </citation>
    <scope>NUCLEOTIDE SEQUENCE [LARGE SCALE GENOMIC DNA]</scope>
    <source>
        <strain evidence="10">cv. PBC81</strain>
    </source>
</reference>
<dbReference type="Pfam" id="PF11594">
    <property type="entry name" value="Med28"/>
    <property type="match status" value="1"/>
</dbReference>
<comment type="similarity">
    <text evidence="2">Belongs to the Mediator complex subunit 28 family.</text>
</comment>
<comment type="caution">
    <text evidence="9">The sequence shown here is derived from an EMBL/GenBank/DDBJ whole genome shotgun (WGS) entry which is preliminary data.</text>
</comment>
<evidence type="ECO:0000313" key="10">
    <source>
        <dbReference type="Proteomes" id="UP000224567"/>
    </source>
</evidence>
<evidence type="ECO:0000256" key="8">
    <source>
        <dbReference type="SAM" id="MobiDB-lite"/>
    </source>
</evidence>
<dbReference type="InterPro" id="IPR021640">
    <property type="entry name" value="Mediator_Med28"/>
</dbReference>
<comment type="subcellular location">
    <subcellularLocation>
        <location evidence="1">Nucleus</location>
    </subcellularLocation>
</comment>
<evidence type="ECO:0000256" key="4">
    <source>
        <dbReference type="ARBA" id="ARBA00023054"/>
    </source>
</evidence>
<name>A0A2G2W410_CAPBA</name>
<dbReference type="GO" id="GO:0006355">
    <property type="term" value="P:regulation of DNA-templated transcription"/>
    <property type="evidence" value="ECO:0007669"/>
    <property type="project" value="InterPro"/>
</dbReference>
<protein>
    <submittedName>
        <fullName evidence="9">Mediator of RNA polymerase II transcription subunit 28</fullName>
    </submittedName>
</protein>
<dbReference type="PANTHER" id="PTHR39117">
    <property type="entry name" value="MEDIATOR OF RNA POLYMERASE II TRANSCRIPTION SUBUNIT 28"/>
    <property type="match status" value="1"/>
</dbReference>
<dbReference type="EMBL" id="MLFT02000008">
    <property type="protein sequence ID" value="PHT39964.1"/>
    <property type="molecule type" value="Genomic_DNA"/>
</dbReference>
<gene>
    <name evidence="9" type="ORF">CQW23_18818</name>
</gene>
<proteinExistence type="inferred from homology"/>
<organism evidence="9 10">
    <name type="scientific">Capsicum baccatum</name>
    <name type="common">Peruvian pepper</name>
    <dbReference type="NCBI Taxonomy" id="33114"/>
    <lineage>
        <taxon>Eukaryota</taxon>
        <taxon>Viridiplantae</taxon>
        <taxon>Streptophyta</taxon>
        <taxon>Embryophyta</taxon>
        <taxon>Tracheophyta</taxon>
        <taxon>Spermatophyta</taxon>
        <taxon>Magnoliopsida</taxon>
        <taxon>eudicotyledons</taxon>
        <taxon>Gunneridae</taxon>
        <taxon>Pentapetalae</taxon>
        <taxon>asterids</taxon>
        <taxon>lamiids</taxon>
        <taxon>Solanales</taxon>
        <taxon>Solanaceae</taxon>
        <taxon>Solanoideae</taxon>
        <taxon>Capsiceae</taxon>
        <taxon>Capsicum</taxon>
    </lineage>
</organism>
<keyword evidence="5" id="KW-0804">Transcription</keyword>
<feature type="coiled-coil region" evidence="7">
    <location>
        <begin position="98"/>
        <end position="132"/>
    </location>
</feature>
<keyword evidence="10" id="KW-1185">Reference proteome</keyword>
<dbReference type="InterPro" id="IPR034456">
    <property type="entry name" value="MED28"/>
</dbReference>
<reference evidence="9 10" key="1">
    <citation type="journal article" date="2017" name="Genome Biol.">
        <title>New reference genome sequences of hot pepper reveal the massive evolution of plant disease-resistance genes by retroduplication.</title>
        <authorList>
            <person name="Kim S."/>
            <person name="Park J."/>
            <person name="Yeom S.I."/>
            <person name="Kim Y.M."/>
            <person name="Seo E."/>
            <person name="Kim K.T."/>
            <person name="Kim M.S."/>
            <person name="Lee J.M."/>
            <person name="Cheong K."/>
            <person name="Shin H.S."/>
            <person name="Kim S.B."/>
            <person name="Han K."/>
            <person name="Lee J."/>
            <person name="Park M."/>
            <person name="Lee H.A."/>
            <person name="Lee H.Y."/>
            <person name="Lee Y."/>
            <person name="Oh S."/>
            <person name="Lee J.H."/>
            <person name="Choi E."/>
            <person name="Choi E."/>
            <person name="Lee S.E."/>
            <person name="Jeon J."/>
            <person name="Kim H."/>
            <person name="Choi G."/>
            <person name="Song H."/>
            <person name="Lee J."/>
            <person name="Lee S.C."/>
            <person name="Kwon J.K."/>
            <person name="Lee H.Y."/>
            <person name="Koo N."/>
            <person name="Hong Y."/>
            <person name="Kim R.W."/>
            <person name="Kang W.H."/>
            <person name="Huh J.H."/>
            <person name="Kang B.C."/>
            <person name="Yang T.J."/>
            <person name="Lee Y.H."/>
            <person name="Bennetzen J.L."/>
            <person name="Choi D."/>
        </authorList>
    </citation>
    <scope>NUCLEOTIDE SEQUENCE [LARGE SCALE GENOMIC DNA]</scope>
    <source>
        <strain evidence="10">cv. PBC81</strain>
    </source>
</reference>
<evidence type="ECO:0000256" key="2">
    <source>
        <dbReference type="ARBA" id="ARBA00005571"/>
    </source>
</evidence>
<dbReference type="OrthoDB" id="1885414at2759"/>
<keyword evidence="3" id="KW-0805">Transcription regulation</keyword>
<keyword evidence="4 7" id="KW-0175">Coiled coil</keyword>
<keyword evidence="6" id="KW-0539">Nucleus</keyword>
<feature type="compositionally biased region" description="Polar residues" evidence="8">
    <location>
        <begin position="9"/>
        <end position="21"/>
    </location>
</feature>
<evidence type="ECO:0000256" key="3">
    <source>
        <dbReference type="ARBA" id="ARBA00023015"/>
    </source>
</evidence>